<evidence type="ECO:0000256" key="4">
    <source>
        <dbReference type="ARBA" id="ARBA00022982"/>
    </source>
</evidence>
<reference evidence="10" key="1">
    <citation type="journal article" date="2019" name="Int. J. Syst. Evol. Microbiol.">
        <title>The Global Catalogue of Microorganisms (GCM) 10K type strain sequencing project: providing services to taxonomists for standard genome sequencing and annotation.</title>
        <authorList>
            <consortium name="The Broad Institute Genomics Platform"/>
            <consortium name="The Broad Institute Genome Sequencing Center for Infectious Disease"/>
            <person name="Wu L."/>
            <person name="Ma J."/>
        </authorList>
    </citation>
    <scope>NUCLEOTIDE SEQUENCE [LARGE SCALE GENOMIC DNA]</scope>
    <source>
        <strain evidence="10">KACC 11904</strain>
    </source>
</reference>
<evidence type="ECO:0000256" key="2">
    <source>
        <dbReference type="ARBA" id="ARBA00022617"/>
    </source>
</evidence>
<evidence type="ECO:0000256" key="5">
    <source>
        <dbReference type="ARBA" id="ARBA00023004"/>
    </source>
</evidence>
<proteinExistence type="predicted"/>
<keyword evidence="2 6" id="KW-0349">Heme</keyword>
<evidence type="ECO:0000256" key="1">
    <source>
        <dbReference type="ARBA" id="ARBA00022448"/>
    </source>
</evidence>
<evidence type="ECO:0000256" key="7">
    <source>
        <dbReference type="SAM" id="SignalP"/>
    </source>
</evidence>
<dbReference type="Pfam" id="PF13442">
    <property type="entry name" value="Cytochrome_CBB3"/>
    <property type="match status" value="1"/>
</dbReference>
<dbReference type="InterPro" id="IPR051811">
    <property type="entry name" value="Cytochrome_c550/c551-like"/>
</dbReference>
<protein>
    <submittedName>
        <fullName evidence="9">C-type cytochrome</fullName>
    </submittedName>
</protein>
<dbReference type="PIRSF" id="PIRSF000025">
    <property type="entry name" value="Cytc_Bsub_c550"/>
    <property type="match status" value="1"/>
</dbReference>
<dbReference type="InterPro" id="IPR036909">
    <property type="entry name" value="Cyt_c-like_dom_sf"/>
</dbReference>
<gene>
    <name evidence="9" type="ORF">ACFPOG_20980</name>
</gene>
<evidence type="ECO:0000259" key="8">
    <source>
        <dbReference type="PROSITE" id="PS51007"/>
    </source>
</evidence>
<feature type="chain" id="PRO_5045967460" evidence="7">
    <location>
        <begin position="22"/>
        <end position="126"/>
    </location>
</feature>
<dbReference type="EMBL" id="JBHSMJ010000029">
    <property type="protein sequence ID" value="MFC5450731.1"/>
    <property type="molecule type" value="Genomic_DNA"/>
</dbReference>
<name>A0ABW0KCT4_9BACL</name>
<keyword evidence="7" id="KW-0732">Signal</keyword>
<keyword evidence="1" id="KW-0813">Transport</keyword>
<dbReference type="SUPFAM" id="SSF46626">
    <property type="entry name" value="Cytochrome c"/>
    <property type="match status" value="1"/>
</dbReference>
<dbReference type="PANTHER" id="PTHR37823:SF4">
    <property type="entry name" value="MENAQUINOL-CYTOCHROME C REDUCTASE CYTOCHROME B_C SUBUNIT"/>
    <property type="match status" value="1"/>
</dbReference>
<feature type="domain" description="Cytochrome c" evidence="8">
    <location>
        <begin position="48"/>
        <end position="126"/>
    </location>
</feature>
<dbReference type="Proteomes" id="UP001596044">
    <property type="component" value="Unassembled WGS sequence"/>
</dbReference>
<keyword evidence="3 6" id="KW-0479">Metal-binding</keyword>
<feature type="signal peptide" evidence="7">
    <location>
        <begin position="1"/>
        <end position="21"/>
    </location>
</feature>
<keyword evidence="10" id="KW-1185">Reference proteome</keyword>
<sequence>MKQMKRIGTALAIAPMLLILAACGGGGSGSGAAKPTVTPAATAAETNPAYVKAQEMFETNRCISCHGVNLEGRAGPKTNLQKVGSTFSKEQIANQIKNGGGGMPGYKSKLSDEEVSLLTDWLSSKK</sequence>
<keyword evidence="4" id="KW-0249">Electron transport</keyword>
<evidence type="ECO:0000313" key="9">
    <source>
        <dbReference type="EMBL" id="MFC5450731.1"/>
    </source>
</evidence>
<accession>A0ABW0KCT4</accession>
<dbReference type="InterPro" id="IPR012218">
    <property type="entry name" value="Cyt_c_BACSU-c550-type"/>
</dbReference>
<dbReference type="PROSITE" id="PS51007">
    <property type="entry name" value="CYTC"/>
    <property type="match status" value="1"/>
</dbReference>
<dbReference type="Gene3D" id="1.10.760.10">
    <property type="entry name" value="Cytochrome c-like domain"/>
    <property type="match status" value="1"/>
</dbReference>
<dbReference type="RefSeq" id="WP_270878983.1">
    <property type="nucleotide sequence ID" value="NZ_JAQFVF010000022.1"/>
</dbReference>
<evidence type="ECO:0000256" key="6">
    <source>
        <dbReference type="PROSITE-ProRule" id="PRU00433"/>
    </source>
</evidence>
<dbReference type="InterPro" id="IPR009056">
    <property type="entry name" value="Cyt_c-like_dom"/>
</dbReference>
<organism evidence="9 10">
    <name type="scientific">Paenibacillus aestuarii</name>
    <dbReference type="NCBI Taxonomy" id="516965"/>
    <lineage>
        <taxon>Bacteria</taxon>
        <taxon>Bacillati</taxon>
        <taxon>Bacillota</taxon>
        <taxon>Bacilli</taxon>
        <taxon>Bacillales</taxon>
        <taxon>Paenibacillaceae</taxon>
        <taxon>Paenibacillus</taxon>
    </lineage>
</organism>
<dbReference type="PANTHER" id="PTHR37823">
    <property type="entry name" value="CYTOCHROME C-553-LIKE"/>
    <property type="match status" value="1"/>
</dbReference>
<evidence type="ECO:0000313" key="10">
    <source>
        <dbReference type="Proteomes" id="UP001596044"/>
    </source>
</evidence>
<evidence type="ECO:0000256" key="3">
    <source>
        <dbReference type="ARBA" id="ARBA00022723"/>
    </source>
</evidence>
<dbReference type="PROSITE" id="PS51257">
    <property type="entry name" value="PROKAR_LIPOPROTEIN"/>
    <property type="match status" value="1"/>
</dbReference>
<keyword evidence="5 6" id="KW-0408">Iron</keyword>
<comment type="caution">
    <text evidence="9">The sequence shown here is derived from an EMBL/GenBank/DDBJ whole genome shotgun (WGS) entry which is preliminary data.</text>
</comment>